<protein>
    <submittedName>
        <fullName evidence="1">Uncharacterized protein</fullName>
    </submittedName>
</protein>
<name>A0A4Y2M2E7_ARAVE</name>
<organism evidence="1 2">
    <name type="scientific">Araneus ventricosus</name>
    <name type="common">Orbweaver spider</name>
    <name type="synonym">Epeira ventricosa</name>
    <dbReference type="NCBI Taxonomy" id="182803"/>
    <lineage>
        <taxon>Eukaryota</taxon>
        <taxon>Metazoa</taxon>
        <taxon>Ecdysozoa</taxon>
        <taxon>Arthropoda</taxon>
        <taxon>Chelicerata</taxon>
        <taxon>Arachnida</taxon>
        <taxon>Araneae</taxon>
        <taxon>Araneomorphae</taxon>
        <taxon>Entelegynae</taxon>
        <taxon>Araneoidea</taxon>
        <taxon>Araneidae</taxon>
        <taxon>Araneus</taxon>
    </lineage>
</organism>
<dbReference type="AlphaFoldDB" id="A0A4Y2M2E7"/>
<gene>
    <name evidence="1" type="ORF">AVEN_227707_1</name>
</gene>
<dbReference type="Proteomes" id="UP000499080">
    <property type="component" value="Unassembled WGS sequence"/>
</dbReference>
<comment type="caution">
    <text evidence="1">The sequence shown here is derived from an EMBL/GenBank/DDBJ whole genome shotgun (WGS) entry which is preliminary data.</text>
</comment>
<proteinExistence type="predicted"/>
<evidence type="ECO:0000313" key="2">
    <source>
        <dbReference type="Proteomes" id="UP000499080"/>
    </source>
</evidence>
<keyword evidence="2" id="KW-1185">Reference proteome</keyword>
<evidence type="ECO:0000313" key="1">
    <source>
        <dbReference type="EMBL" id="GBN19906.1"/>
    </source>
</evidence>
<reference evidence="1 2" key="1">
    <citation type="journal article" date="2019" name="Sci. Rep.">
        <title>Orb-weaving spider Araneus ventricosus genome elucidates the spidroin gene catalogue.</title>
        <authorList>
            <person name="Kono N."/>
            <person name="Nakamura H."/>
            <person name="Ohtoshi R."/>
            <person name="Moran D.A.P."/>
            <person name="Shinohara A."/>
            <person name="Yoshida Y."/>
            <person name="Fujiwara M."/>
            <person name="Mori M."/>
            <person name="Tomita M."/>
            <person name="Arakawa K."/>
        </authorList>
    </citation>
    <scope>NUCLEOTIDE SEQUENCE [LARGE SCALE GENOMIC DNA]</scope>
</reference>
<sequence length="126" mass="13857">MTAGIVRIVRKLPSSPNTFGRATLSKKAPAVGVKSSTLNERGWKFQSDILERFGRLSSFAGRDAWDGPVSVELMVWFLGAISDDGSYPAKTGRGSSHELLVMGTIIRGPQCLMKSWRPVIQCRPDY</sequence>
<accession>A0A4Y2M2E7</accession>
<dbReference type="EMBL" id="BGPR01006538">
    <property type="protein sequence ID" value="GBN19906.1"/>
    <property type="molecule type" value="Genomic_DNA"/>
</dbReference>